<dbReference type="Gene3D" id="3.20.20.140">
    <property type="entry name" value="Metal-dependent hydrolases"/>
    <property type="match status" value="1"/>
</dbReference>
<dbReference type="Pfam" id="PF01979">
    <property type="entry name" value="Amidohydro_1"/>
    <property type="match status" value="1"/>
</dbReference>
<gene>
    <name evidence="2" type="ORF">QTN89_27495</name>
</gene>
<dbReference type="SUPFAM" id="SSF51556">
    <property type="entry name" value="Metallo-dependent hydrolases"/>
    <property type="match status" value="1"/>
</dbReference>
<dbReference type="Gene3D" id="3.40.50.10910">
    <property type="entry name" value="Amidohydrolase"/>
    <property type="match status" value="1"/>
</dbReference>
<dbReference type="SUPFAM" id="SSF51338">
    <property type="entry name" value="Composite domain of metallo-dependent hydrolases"/>
    <property type="match status" value="1"/>
</dbReference>
<dbReference type="PANTHER" id="PTHR43135:SF3">
    <property type="entry name" value="ALPHA-D-RIBOSE 1-METHYLPHOSPHONATE 5-TRIPHOSPHATE DIPHOSPHATASE"/>
    <property type="match status" value="1"/>
</dbReference>
<dbReference type="PANTHER" id="PTHR43135">
    <property type="entry name" value="ALPHA-D-RIBOSE 1-METHYLPHOSPHONATE 5-TRIPHOSPHATE DIPHOSPHATASE"/>
    <property type="match status" value="1"/>
</dbReference>
<reference evidence="2 3" key="1">
    <citation type="submission" date="2023-06" db="EMBL/GenBank/DDBJ databases">
        <title>Roseiconus lacunae JC819 isolated from Gulf of Mannar region, Tamil Nadu.</title>
        <authorList>
            <person name="Pk S."/>
            <person name="Ch S."/>
            <person name="Ch V.R."/>
        </authorList>
    </citation>
    <scope>NUCLEOTIDE SEQUENCE [LARGE SCALE GENOMIC DNA]</scope>
    <source>
        <strain evidence="2 3">JC819</strain>
    </source>
</reference>
<dbReference type="InterPro" id="IPR006680">
    <property type="entry name" value="Amidohydro-rel"/>
</dbReference>
<dbReference type="Proteomes" id="UP001239462">
    <property type="component" value="Unassembled WGS sequence"/>
</dbReference>
<keyword evidence="3" id="KW-1185">Reference proteome</keyword>
<evidence type="ECO:0000259" key="1">
    <source>
        <dbReference type="Pfam" id="PF01979"/>
    </source>
</evidence>
<proteinExistence type="predicted"/>
<dbReference type="EMBL" id="JASZZN010000034">
    <property type="protein sequence ID" value="MDM4019231.1"/>
    <property type="molecule type" value="Genomic_DNA"/>
</dbReference>
<evidence type="ECO:0000313" key="2">
    <source>
        <dbReference type="EMBL" id="MDM4019231.1"/>
    </source>
</evidence>
<dbReference type="InterPro" id="IPR011059">
    <property type="entry name" value="Metal-dep_hydrolase_composite"/>
</dbReference>
<comment type="caution">
    <text evidence="2">The sequence shown here is derived from an EMBL/GenBank/DDBJ whole genome shotgun (WGS) entry which is preliminary data.</text>
</comment>
<sequence>MNLVASPPTDSTIAIIGAKLIDGRGGPPANDACIVIRGDRIADVGKRTEITIPDGATVIDAAGKTVLPGFFDTHFHSRHSVEQPIKYELHHGITSFRDPGHPFKYYETLLSSNALIPRVFLCGGHLDAPPAVWPDQAEVITSNAEAKQAVASHVANGASAIKVYFRLPLEQIRATCNAAQQRNIPVTAHLELVDADDAIKAGVIGVEHITSFGTAIASDDLSERFKSIVSEDSAARREWRFRLWAQVQIENNPKVDDLIDLIVKREVFVSPTLAIFERRQGEKDATETEVTAFKNMMAFFKRCYQAGAKVVVGSHTAAPYASRGKAFLREAELMVQAGMEPIDVLTAATKNGAEFFGVGDRLGTIETGKLADLVIVDGDPTGAIKAIDRIADVMINGQWVPGLPNSVSQQ</sequence>
<feature type="domain" description="Amidohydrolase-related" evidence="1">
    <location>
        <begin position="65"/>
        <end position="400"/>
    </location>
</feature>
<name>A0ABT7PSW6_9BACT</name>
<dbReference type="RefSeq" id="WP_289167320.1">
    <property type="nucleotide sequence ID" value="NZ_JASZZN010000034.1"/>
</dbReference>
<accession>A0ABT7PSW6</accession>
<dbReference type="InterPro" id="IPR032466">
    <property type="entry name" value="Metal_Hydrolase"/>
</dbReference>
<dbReference type="InterPro" id="IPR051781">
    <property type="entry name" value="Metallo-dep_Hydrolase"/>
</dbReference>
<protein>
    <submittedName>
        <fullName evidence="2">Amidohydrolase family protein</fullName>
    </submittedName>
</protein>
<organism evidence="2 3">
    <name type="scientific">Roseiconus lacunae</name>
    <dbReference type="NCBI Taxonomy" id="2605694"/>
    <lineage>
        <taxon>Bacteria</taxon>
        <taxon>Pseudomonadati</taxon>
        <taxon>Planctomycetota</taxon>
        <taxon>Planctomycetia</taxon>
        <taxon>Pirellulales</taxon>
        <taxon>Pirellulaceae</taxon>
        <taxon>Roseiconus</taxon>
    </lineage>
</organism>
<dbReference type="Gene3D" id="2.30.40.10">
    <property type="entry name" value="Urease, subunit C, domain 1"/>
    <property type="match status" value="2"/>
</dbReference>
<evidence type="ECO:0000313" key="3">
    <source>
        <dbReference type="Proteomes" id="UP001239462"/>
    </source>
</evidence>